<dbReference type="CDD" id="cd20070">
    <property type="entry name" value="5TM_YidC_Alb3"/>
    <property type="match status" value="1"/>
</dbReference>
<dbReference type="GO" id="GO:0005886">
    <property type="term" value="C:plasma membrane"/>
    <property type="evidence" value="ECO:0007669"/>
    <property type="project" value="UniProtKB-SubCell"/>
</dbReference>
<evidence type="ECO:0000256" key="8">
    <source>
        <dbReference type="ARBA" id="ARBA00023186"/>
    </source>
</evidence>
<dbReference type="AlphaFoldDB" id="A0A2M7XG96"/>
<evidence type="ECO:0000256" key="6">
    <source>
        <dbReference type="ARBA" id="ARBA00022989"/>
    </source>
</evidence>
<dbReference type="Proteomes" id="UP000231263">
    <property type="component" value="Unassembled WGS sequence"/>
</dbReference>
<comment type="similarity">
    <text evidence="9">Belongs to the OXA1/ALB3/YidC family.</text>
</comment>
<reference evidence="13" key="1">
    <citation type="submission" date="2017-09" db="EMBL/GenBank/DDBJ databases">
        <title>Depth-based differentiation of microbial function through sediment-hosted aquifers and enrichment of novel symbionts in the deep terrestrial subsurface.</title>
        <authorList>
            <person name="Probst A.J."/>
            <person name="Ladd B."/>
            <person name="Jarett J.K."/>
            <person name="Geller-Mcgrath D.E."/>
            <person name="Sieber C.M.K."/>
            <person name="Emerson J.B."/>
            <person name="Anantharaman K."/>
            <person name="Thomas B.C."/>
            <person name="Malmstrom R."/>
            <person name="Stieglmeier M."/>
            <person name="Klingl A."/>
            <person name="Woyke T."/>
            <person name="Ryan C.M."/>
            <person name="Banfield J.F."/>
        </authorList>
    </citation>
    <scope>NUCLEOTIDE SEQUENCE [LARGE SCALE GENOMIC DNA]</scope>
</reference>
<evidence type="ECO:0000256" key="3">
    <source>
        <dbReference type="ARBA" id="ARBA00022475"/>
    </source>
</evidence>
<gene>
    <name evidence="12" type="ORF">CO173_00710</name>
</gene>
<dbReference type="EMBL" id="PFWT01000006">
    <property type="protein sequence ID" value="PJA46898.1"/>
    <property type="molecule type" value="Genomic_DNA"/>
</dbReference>
<evidence type="ECO:0000259" key="11">
    <source>
        <dbReference type="Pfam" id="PF02096"/>
    </source>
</evidence>
<feature type="transmembrane region" description="Helical" evidence="10">
    <location>
        <begin position="141"/>
        <end position="162"/>
    </location>
</feature>
<evidence type="ECO:0000313" key="12">
    <source>
        <dbReference type="EMBL" id="PJA46898.1"/>
    </source>
</evidence>
<evidence type="ECO:0000256" key="7">
    <source>
        <dbReference type="ARBA" id="ARBA00023136"/>
    </source>
</evidence>
<dbReference type="InterPro" id="IPR028055">
    <property type="entry name" value="YidC/Oxa/ALB_C"/>
</dbReference>
<keyword evidence="5" id="KW-0653">Protein transport</keyword>
<dbReference type="GO" id="GO:0015031">
    <property type="term" value="P:protein transport"/>
    <property type="evidence" value="ECO:0007669"/>
    <property type="project" value="UniProtKB-KW"/>
</dbReference>
<feature type="transmembrane region" description="Helical" evidence="10">
    <location>
        <begin position="93"/>
        <end position="114"/>
    </location>
</feature>
<dbReference type="GO" id="GO:0032977">
    <property type="term" value="F:membrane insertase activity"/>
    <property type="evidence" value="ECO:0007669"/>
    <property type="project" value="InterPro"/>
</dbReference>
<keyword evidence="8" id="KW-0143">Chaperone</keyword>
<dbReference type="PANTHER" id="PTHR12428:SF65">
    <property type="entry name" value="CYTOCHROME C OXIDASE ASSEMBLY PROTEIN COX18, MITOCHONDRIAL"/>
    <property type="match status" value="1"/>
</dbReference>
<protein>
    <recommendedName>
        <fullName evidence="11">Membrane insertase YidC/Oxa/ALB C-terminal domain-containing protein</fullName>
    </recommendedName>
</protein>
<keyword evidence="3" id="KW-1003">Cell membrane</keyword>
<keyword evidence="7 10" id="KW-0472">Membrane</keyword>
<feature type="transmembrane region" description="Helical" evidence="10">
    <location>
        <begin position="217"/>
        <end position="234"/>
    </location>
</feature>
<evidence type="ECO:0000256" key="1">
    <source>
        <dbReference type="ARBA" id="ARBA00004651"/>
    </source>
</evidence>
<keyword evidence="4 9" id="KW-0812">Transmembrane</keyword>
<evidence type="ECO:0000313" key="13">
    <source>
        <dbReference type="Proteomes" id="UP000231263"/>
    </source>
</evidence>
<dbReference type="NCBIfam" id="TIGR03592">
    <property type="entry name" value="yidC_oxa1_cterm"/>
    <property type="match status" value="1"/>
</dbReference>
<evidence type="ECO:0000256" key="5">
    <source>
        <dbReference type="ARBA" id="ARBA00022927"/>
    </source>
</evidence>
<dbReference type="InterPro" id="IPR047196">
    <property type="entry name" value="YidC_ALB_C"/>
</dbReference>
<dbReference type="PANTHER" id="PTHR12428">
    <property type="entry name" value="OXA1"/>
    <property type="match status" value="1"/>
</dbReference>
<comment type="caution">
    <text evidence="12">The sequence shown here is derived from an EMBL/GenBank/DDBJ whole genome shotgun (WGS) entry which is preliminary data.</text>
</comment>
<sequence>MDIFFAIFYQPLYNLLVWFYDAWPGAGIGLAIVAVTVVIKGLLFPLTFKTLKSQKDMQEIQPIIKEIREKYKDDKETMSKELMAVYKENNVNPFASCLPLLVQLPIFIALFQVLQKGLGEVDPTILYGFVHNPGVIESVSFGIDLAVVSIPLAVAAAIAQYYQVKYTVQTRPAPDVRKQSGAMDEDMAASMNKMMIYMMPAMTLLFGSTSLPGGIMLYWLVTTFLTIILYKIFLSDKKTVKVGNVVEVEAKK</sequence>
<keyword evidence="2" id="KW-0813">Transport</keyword>
<dbReference type="InterPro" id="IPR001708">
    <property type="entry name" value="YidC/ALB3/OXA1/COX18"/>
</dbReference>
<accession>A0A2M7XG96</accession>
<dbReference type="GO" id="GO:0051205">
    <property type="term" value="P:protein insertion into membrane"/>
    <property type="evidence" value="ECO:0007669"/>
    <property type="project" value="TreeGrafter"/>
</dbReference>
<feature type="domain" description="Membrane insertase YidC/Oxa/ALB C-terminal" evidence="11">
    <location>
        <begin position="29"/>
        <end position="228"/>
    </location>
</feature>
<name>A0A2M7XG96_9BACT</name>
<evidence type="ECO:0000256" key="10">
    <source>
        <dbReference type="SAM" id="Phobius"/>
    </source>
</evidence>
<keyword evidence="6 10" id="KW-1133">Transmembrane helix</keyword>
<organism evidence="12 13">
    <name type="scientific">Candidatus Uhrbacteria bacterium CG_4_9_14_3_um_filter_41_35</name>
    <dbReference type="NCBI Taxonomy" id="1975034"/>
    <lineage>
        <taxon>Bacteria</taxon>
        <taxon>Candidatus Uhriibacteriota</taxon>
    </lineage>
</organism>
<evidence type="ECO:0000256" key="2">
    <source>
        <dbReference type="ARBA" id="ARBA00022448"/>
    </source>
</evidence>
<feature type="transmembrane region" description="Helical" evidence="10">
    <location>
        <begin position="22"/>
        <end position="48"/>
    </location>
</feature>
<dbReference type="Pfam" id="PF02096">
    <property type="entry name" value="60KD_IMP"/>
    <property type="match status" value="1"/>
</dbReference>
<feature type="transmembrane region" description="Helical" evidence="10">
    <location>
        <begin position="194"/>
        <end position="211"/>
    </location>
</feature>
<comment type="subcellular location">
    <subcellularLocation>
        <location evidence="1">Cell membrane</location>
        <topology evidence="1">Multi-pass membrane protein</topology>
    </subcellularLocation>
    <subcellularLocation>
        <location evidence="9">Membrane</location>
        <topology evidence="9">Multi-pass membrane protein</topology>
    </subcellularLocation>
</comment>
<evidence type="ECO:0000256" key="4">
    <source>
        <dbReference type="ARBA" id="ARBA00022692"/>
    </source>
</evidence>
<evidence type="ECO:0000256" key="9">
    <source>
        <dbReference type="RuleBase" id="RU003945"/>
    </source>
</evidence>
<proteinExistence type="inferred from homology"/>